<keyword evidence="1" id="KW-0812">Transmembrane</keyword>
<proteinExistence type="predicted"/>
<sequence length="153" mass="17127">MFIRVVTGIQKHFDERVVEWAMAATGMYWGWTLAQPGKAWTNEAAWAGMLRITTEDTWGVLCMLAGGFWLVALTVNGTFSETAYSRYSPLVRGLAALGAVFVWWQVVMSVSAVQTSGSGIYPLPLFLSIWCVRNAWRDIGEERRSARASDRRA</sequence>
<keyword evidence="1" id="KW-0472">Membrane</keyword>
<protein>
    <submittedName>
        <fullName evidence="2">Uncharacterized protein</fullName>
    </submittedName>
</protein>
<dbReference type="OrthoDB" id="7502269at2"/>
<accession>A0A1I7NEN6</accession>
<keyword evidence="3" id="KW-1185">Reference proteome</keyword>
<evidence type="ECO:0000313" key="2">
    <source>
        <dbReference type="EMBL" id="SFV33109.1"/>
    </source>
</evidence>
<evidence type="ECO:0000256" key="1">
    <source>
        <dbReference type="SAM" id="Phobius"/>
    </source>
</evidence>
<gene>
    <name evidence="2" type="ORF">SAMN05216456_1888</name>
</gene>
<feature type="transmembrane region" description="Helical" evidence="1">
    <location>
        <begin position="58"/>
        <end position="79"/>
    </location>
</feature>
<reference evidence="2 3" key="1">
    <citation type="submission" date="2016-10" db="EMBL/GenBank/DDBJ databases">
        <authorList>
            <person name="de Groot N.N."/>
        </authorList>
    </citation>
    <scope>NUCLEOTIDE SEQUENCE [LARGE SCALE GENOMIC DNA]</scope>
    <source>
        <strain evidence="2 3">IPL20</strain>
    </source>
</reference>
<feature type="transmembrane region" description="Helical" evidence="1">
    <location>
        <begin position="91"/>
        <end position="113"/>
    </location>
</feature>
<dbReference type="EMBL" id="FPCK01000001">
    <property type="protein sequence ID" value="SFV33109.1"/>
    <property type="molecule type" value="Genomic_DNA"/>
</dbReference>
<name>A0A1I7NEN6_9HYPH</name>
<organism evidence="2 3">
    <name type="scientific">Devosia crocina</name>
    <dbReference type="NCBI Taxonomy" id="429728"/>
    <lineage>
        <taxon>Bacteria</taxon>
        <taxon>Pseudomonadati</taxon>
        <taxon>Pseudomonadota</taxon>
        <taxon>Alphaproteobacteria</taxon>
        <taxon>Hyphomicrobiales</taxon>
        <taxon>Devosiaceae</taxon>
        <taxon>Devosia</taxon>
    </lineage>
</organism>
<evidence type="ECO:0000313" key="3">
    <source>
        <dbReference type="Proteomes" id="UP000199074"/>
    </source>
</evidence>
<keyword evidence="1" id="KW-1133">Transmembrane helix</keyword>
<dbReference type="STRING" id="429728.SAMN05216456_1888"/>
<dbReference type="AlphaFoldDB" id="A0A1I7NEN6"/>
<dbReference type="RefSeq" id="WP_092423566.1">
    <property type="nucleotide sequence ID" value="NZ_FPCK01000001.1"/>
</dbReference>
<dbReference type="Proteomes" id="UP000199074">
    <property type="component" value="Unassembled WGS sequence"/>
</dbReference>